<feature type="domain" description="FYVE-type" evidence="6">
    <location>
        <begin position="279"/>
        <end position="342"/>
    </location>
</feature>
<feature type="region of interest" description="Disordered" evidence="5">
    <location>
        <begin position="357"/>
        <end position="593"/>
    </location>
</feature>
<keyword evidence="8" id="KW-1185">Reference proteome</keyword>
<reference evidence="7" key="1">
    <citation type="submission" date="2021-02" db="EMBL/GenBank/DDBJ databases">
        <authorList>
            <person name="Palmer J.M."/>
        </authorList>
    </citation>
    <scope>NUCLEOTIDE SEQUENCE</scope>
    <source>
        <strain evidence="7">SCRP734</strain>
    </source>
</reference>
<keyword evidence="3" id="KW-0862">Zinc</keyword>
<dbReference type="InterPro" id="IPR052727">
    <property type="entry name" value="Rab4/Rab5_effector"/>
</dbReference>
<feature type="compositionally biased region" description="Polar residues" evidence="5">
    <location>
        <begin position="529"/>
        <end position="547"/>
    </location>
</feature>
<keyword evidence="1" id="KW-0479">Metal-binding</keyword>
<evidence type="ECO:0000256" key="5">
    <source>
        <dbReference type="SAM" id="MobiDB-lite"/>
    </source>
</evidence>
<dbReference type="PANTHER" id="PTHR13510:SF44">
    <property type="entry name" value="RABENOSYN-5"/>
    <property type="match status" value="1"/>
</dbReference>
<evidence type="ECO:0000256" key="3">
    <source>
        <dbReference type="ARBA" id="ARBA00022833"/>
    </source>
</evidence>
<feature type="compositionally biased region" description="Low complexity" evidence="5">
    <location>
        <begin position="426"/>
        <end position="451"/>
    </location>
</feature>
<dbReference type="AlphaFoldDB" id="A0A8T1W372"/>
<dbReference type="PROSITE" id="PS50178">
    <property type="entry name" value="ZF_FYVE"/>
    <property type="match status" value="1"/>
</dbReference>
<evidence type="ECO:0000313" key="8">
    <source>
        <dbReference type="Proteomes" id="UP000694044"/>
    </source>
</evidence>
<feature type="compositionally biased region" description="Acidic residues" evidence="5">
    <location>
        <begin position="565"/>
        <end position="579"/>
    </location>
</feature>
<dbReference type="EMBL" id="JAGDFM010000096">
    <property type="protein sequence ID" value="KAG7386640.1"/>
    <property type="molecule type" value="Genomic_DNA"/>
</dbReference>
<feature type="compositionally biased region" description="Polar residues" evidence="5">
    <location>
        <begin position="580"/>
        <end position="590"/>
    </location>
</feature>
<feature type="compositionally biased region" description="Polar residues" evidence="5">
    <location>
        <begin position="452"/>
        <end position="464"/>
    </location>
</feature>
<gene>
    <name evidence="7" type="ORF">PHYPSEUDO_015424</name>
</gene>
<dbReference type="CDD" id="cd00065">
    <property type="entry name" value="FYVE_like_SF"/>
    <property type="match status" value="1"/>
</dbReference>
<evidence type="ECO:0000313" key="7">
    <source>
        <dbReference type="EMBL" id="KAG7386640.1"/>
    </source>
</evidence>
<keyword evidence="2 4" id="KW-0863">Zinc-finger</keyword>
<name>A0A8T1W372_9STRA</name>
<protein>
    <recommendedName>
        <fullName evidence="6">FYVE-type domain-containing protein</fullName>
    </recommendedName>
</protein>
<evidence type="ECO:0000259" key="6">
    <source>
        <dbReference type="PROSITE" id="PS50178"/>
    </source>
</evidence>
<comment type="caution">
    <text evidence="7">The sequence shown here is derived from an EMBL/GenBank/DDBJ whole genome shotgun (WGS) entry which is preliminary data.</text>
</comment>
<dbReference type="InterPro" id="IPR017455">
    <property type="entry name" value="Znf_FYVE-rel"/>
</dbReference>
<proteinExistence type="predicted"/>
<dbReference type="OrthoDB" id="110519at2759"/>
<organism evidence="7 8">
    <name type="scientific">Phytophthora pseudosyringae</name>
    <dbReference type="NCBI Taxonomy" id="221518"/>
    <lineage>
        <taxon>Eukaryota</taxon>
        <taxon>Sar</taxon>
        <taxon>Stramenopiles</taxon>
        <taxon>Oomycota</taxon>
        <taxon>Peronosporomycetes</taxon>
        <taxon>Peronosporales</taxon>
        <taxon>Peronosporaceae</taxon>
        <taxon>Phytophthora</taxon>
    </lineage>
</organism>
<dbReference type="Proteomes" id="UP000694044">
    <property type="component" value="Unassembled WGS sequence"/>
</dbReference>
<evidence type="ECO:0000256" key="1">
    <source>
        <dbReference type="ARBA" id="ARBA00022723"/>
    </source>
</evidence>
<evidence type="ECO:0000256" key="2">
    <source>
        <dbReference type="ARBA" id="ARBA00022771"/>
    </source>
</evidence>
<dbReference type="GO" id="GO:0008270">
    <property type="term" value="F:zinc ion binding"/>
    <property type="evidence" value="ECO:0007669"/>
    <property type="project" value="UniProtKB-KW"/>
</dbReference>
<evidence type="ECO:0000256" key="4">
    <source>
        <dbReference type="PROSITE-ProRule" id="PRU00091"/>
    </source>
</evidence>
<feature type="compositionally biased region" description="Low complexity" evidence="5">
    <location>
        <begin position="362"/>
        <end position="397"/>
    </location>
</feature>
<dbReference type="PANTHER" id="PTHR13510">
    <property type="entry name" value="FYVE-FINGER-CONTAINING RAB5 EFFECTOR PROTEIN RABENOSYN-5-RELATED"/>
    <property type="match status" value="1"/>
</dbReference>
<sequence>MLGRVLKEVKLPFPDDFFPEMALSAQLAGDFHLTATRLLSQTLDAEAPVTRCHPSQQPDQWKLVGDRNGLQLYRERGFAKGNAVKVNALGQLRGTLEDVLLGLYAATNGALKTQRAIMHSGHLDAAVLHVLEEDPYSEDDTGFSFHFAGLKWLACAPTGKLVHKRDLCWHEELGRTQDANGDEVGYLVMQSVRVDECPPFEQQGLTRSTATVCYIFRPLPNNLVGVYMKGQHAVGGKSRSWSADSIMAELWLGVASALDCAKAKRLSKLVSGKDMFITSAQSKTCDICDSKLRMLKTNQNCKICGKNVCDRCRMTKMVYPSRNTGNFPCSYFFCKPCLSDAKEKLYGRAATRVSFHSEDSLGRSGSNRSGSPRYARAPSTGRPGMSMMSSSSDPTSGQRQRAPSRDQVGSALPVYKGHGPHPPSPRSSTSSYSSARATVSSDPSMSSYSVSTLGFNRNNDSLNGANGAPTMRAFQPPGGRPSGRSVENHTAAGGPPRIQRTTSDTLRRNAASRAYSNSRLPAQHARVIPNSQSSNGGRYVGNQSIDSTYDVEGNETYRGHGYISDDNDVSEESSDEEEVQITSHSNSRRQPVNVYDADEVGVIEINHPSDSGSDSAAEPEPADVFEQDKLKYINSFRSNDTITASSVGGATASSNGSTEQENLMERLMQINMAAEATYLMAKYNSNIQANNSR</sequence>
<accession>A0A8T1W372</accession>